<keyword evidence="4 7" id="KW-0472">Membrane</keyword>
<dbReference type="AlphaFoldDB" id="A0A9P8S309"/>
<evidence type="ECO:0000256" key="6">
    <source>
        <dbReference type="SAM" id="MobiDB-lite"/>
    </source>
</evidence>
<accession>A0A9P8S309</accession>
<evidence type="ECO:0000256" key="3">
    <source>
        <dbReference type="ARBA" id="ARBA00022989"/>
    </source>
</evidence>
<name>A0A9P8S309_9HYPO</name>
<comment type="subcellular location">
    <subcellularLocation>
        <location evidence="1">Membrane</location>
        <topology evidence="1">Single-pass type IV membrane protein</topology>
    </subcellularLocation>
</comment>
<protein>
    <submittedName>
        <fullName evidence="8">Uncharacterized protein</fullName>
    </submittedName>
</protein>
<dbReference type="EMBL" id="JACEFI010000029">
    <property type="protein sequence ID" value="KAH0592559.1"/>
    <property type="molecule type" value="Genomic_DNA"/>
</dbReference>
<reference evidence="8 9" key="1">
    <citation type="submission" date="2020-07" db="EMBL/GenBank/DDBJ databases">
        <title>Metarhizium humberi genome.</title>
        <authorList>
            <person name="Lysoe E."/>
        </authorList>
    </citation>
    <scope>NUCLEOTIDE SEQUENCE [LARGE SCALE GENOMIC DNA]</scope>
    <source>
        <strain evidence="8 9">ESALQ1638</strain>
    </source>
</reference>
<dbReference type="InterPro" id="IPR008962">
    <property type="entry name" value="PapD-like_sf"/>
</dbReference>
<evidence type="ECO:0000256" key="2">
    <source>
        <dbReference type="ARBA" id="ARBA00022692"/>
    </source>
</evidence>
<feature type="transmembrane region" description="Helical" evidence="7">
    <location>
        <begin position="268"/>
        <end position="287"/>
    </location>
</feature>
<evidence type="ECO:0000256" key="5">
    <source>
        <dbReference type="SAM" id="Coils"/>
    </source>
</evidence>
<gene>
    <name evidence="8" type="ORF">MHUMG1_09710</name>
</gene>
<dbReference type="Proteomes" id="UP000764110">
    <property type="component" value="Unassembled WGS sequence"/>
</dbReference>
<evidence type="ECO:0000256" key="1">
    <source>
        <dbReference type="ARBA" id="ARBA00004211"/>
    </source>
</evidence>
<dbReference type="GO" id="GO:0005789">
    <property type="term" value="C:endoplasmic reticulum membrane"/>
    <property type="evidence" value="ECO:0007669"/>
    <property type="project" value="InterPro"/>
</dbReference>
<comment type="caution">
    <text evidence="8">The sequence shown here is derived from an EMBL/GenBank/DDBJ whole genome shotgun (WGS) entry which is preliminary data.</text>
</comment>
<keyword evidence="2 7" id="KW-0812">Transmembrane</keyword>
<dbReference type="GO" id="GO:0005886">
    <property type="term" value="C:plasma membrane"/>
    <property type="evidence" value="ECO:0007669"/>
    <property type="project" value="TreeGrafter"/>
</dbReference>
<feature type="region of interest" description="Disordered" evidence="6">
    <location>
        <begin position="238"/>
        <end position="257"/>
    </location>
</feature>
<keyword evidence="3 7" id="KW-1133">Transmembrane helix</keyword>
<dbReference type="InterPro" id="IPR016763">
    <property type="entry name" value="VAP"/>
</dbReference>
<dbReference type="PANTHER" id="PTHR10809">
    <property type="entry name" value="VESICLE-ASSOCIATED MEMBRANE PROTEIN-ASSOCIATED PROTEIN"/>
    <property type="match status" value="1"/>
</dbReference>
<feature type="region of interest" description="Disordered" evidence="6">
    <location>
        <begin position="137"/>
        <end position="207"/>
    </location>
</feature>
<keyword evidence="9" id="KW-1185">Reference proteome</keyword>
<evidence type="ECO:0000256" key="4">
    <source>
        <dbReference type="ARBA" id="ARBA00023136"/>
    </source>
</evidence>
<evidence type="ECO:0000313" key="8">
    <source>
        <dbReference type="EMBL" id="KAH0592559.1"/>
    </source>
</evidence>
<organism evidence="8 9">
    <name type="scientific">Metarhizium humberi</name>
    <dbReference type="NCBI Taxonomy" id="2596975"/>
    <lineage>
        <taxon>Eukaryota</taxon>
        <taxon>Fungi</taxon>
        <taxon>Dikarya</taxon>
        <taxon>Ascomycota</taxon>
        <taxon>Pezizomycotina</taxon>
        <taxon>Sordariomycetes</taxon>
        <taxon>Hypocreomycetidae</taxon>
        <taxon>Hypocreales</taxon>
        <taxon>Clavicipitaceae</taxon>
        <taxon>Metarhizium</taxon>
    </lineage>
</organism>
<feature type="compositionally biased region" description="Polar residues" evidence="6">
    <location>
        <begin position="145"/>
        <end position="154"/>
    </location>
</feature>
<dbReference type="SUPFAM" id="SSF49354">
    <property type="entry name" value="PapD-like"/>
    <property type="match status" value="1"/>
</dbReference>
<keyword evidence="5" id="KW-0175">Coiled coil</keyword>
<dbReference type="Gene3D" id="2.60.40.10">
    <property type="entry name" value="Immunoglobulins"/>
    <property type="match status" value="1"/>
</dbReference>
<dbReference type="GO" id="GO:0061817">
    <property type="term" value="P:endoplasmic reticulum-plasma membrane tethering"/>
    <property type="evidence" value="ECO:0007669"/>
    <property type="project" value="TreeGrafter"/>
</dbReference>
<dbReference type="GO" id="GO:0090158">
    <property type="term" value="P:endoplasmic reticulum membrane organization"/>
    <property type="evidence" value="ECO:0007669"/>
    <property type="project" value="TreeGrafter"/>
</dbReference>
<dbReference type="InterPro" id="IPR013783">
    <property type="entry name" value="Ig-like_fold"/>
</dbReference>
<feature type="coiled-coil region" evidence="5">
    <location>
        <begin position="209"/>
        <end position="236"/>
    </location>
</feature>
<feature type="compositionally biased region" description="Polar residues" evidence="6">
    <location>
        <begin position="162"/>
        <end position="175"/>
    </location>
</feature>
<evidence type="ECO:0000256" key="7">
    <source>
        <dbReference type="SAM" id="Phobius"/>
    </source>
</evidence>
<dbReference type="PANTHER" id="PTHR10809:SF6">
    <property type="entry name" value="AT11025P-RELATED"/>
    <property type="match status" value="1"/>
</dbReference>
<dbReference type="GO" id="GO:0033149">
    <property type="term" value="F:FFAT motif binding"/>
    <property type="evidence" value="ECO:0007669"/>
    <property type="project" value="TreeGrafter"/>
</dbReference>
<evidence type="ECO:0000313" key="9">
    <source>
        <dbReference type="Proteomes" id="UP000764110"/>
    </source>
</evidence>
<proteinExistence type="predicted"/>
<sequence length="288" mass="30727">MTVDILPLELNFAPPRLWLSKYAFQCGALRRDIVTDGDDIDPAPRSKPPPLNNTAFDPMPAVSSPEMPSTLQAMKQDPPLDAKCRDKFLVQCAPIPSDKDFSTIASVLESADKATLAERKIRVNWLAANSEDAQGLAAPAVATPSKPSVVNGATETPDAPRTFSSPGGNANSTPLSAPPPYASDDAAEEADDKPERPKSAVSHAATSVSEAAQVSYEELKSKLAQAEAQLLNLKDSGLRQRSVKSASSEEKRPAANTAQVVKQQPDGVPVQIVALLCLLSFLLAYFFF</sequence>